<dbReference type="Gene3D" id="3.40.50.300">
    <property type="entry name" value="P-loop containing nucleotide triphosphate hydrolases"/>
    <property type="match status" value="1"/>
</dbReference>
<dbReference type="PANTHER" id="PTHR32071">
    <property type="entry name" value="TRANSCRIPTIONAL REGULATORY PROTEIN"/>
    <property type="match status" value="1"/>
</dbReference>
<evidence type="ECO:0000256" key="2">
    <source>
        <dbReference type="ARBA" id="ARBA00022840"/>
    </source>
</evidence>
<dbReference type="AlphaFoldDB" id="F2NA51"/>
<dbReference type="PROSITE" id="PS50045">
    <property type="entry name" value="SIGMA54_INTERACT_4"/>
    <property type="match status" value="1"/>
</dbReference>
<dbReference type="Proteomes" id="UP000006851">
    <property type="component" value="Chromosome"/>
</dbReference>
<dbReference type="Pfam" id="PF06506">
    <property type="entry name" value="PrpR_N"/>
    <property type="match status" value="1"/>
</dbReference>
<dbReference type="STRING" id="700015.Corgl_0324"/>
<dbReference type="Gene3D" id="1.10.10.60">
    <property type="entry name" value="Homeodomain-like"/>
    <property type="match status" value="1"/>
</dbReference>
<dbReference type="eggNOG" id="COG2204">
    <property type="taxonomic scope" value="Bacteria"/>
</dbReference>
<dbReference type="SUPFAM" id="SSF52540">
    <property type="entry name" value="P-loop containing nucleoside triphosphate hydrolases"/>
    <property type="match status" value="1"/>
</dbReference>
<dbReference type="InterPro" id="IPR002078">
    <property type="entry name" value="Sigma_54_int"/>
</dbReference>
<dbReference type="InterPro" id="IPR010524">
    <property type="entry name" value="Sig_transdc_resp-reg_PrpR_N"/>
</dbReference>
<dbReference type="EMBL" id="CP002628">
    <property type="protein sequence ID" value="AEB06445.1"/>
    <property type="molecule type" value="Genomic_DNA"/>
</dbReference>
<dbReference type="Pfam" id="PF00158">
    <property type="entry name" value="Sigma54_activat"/>
    <property type="match status" value="1"/>
</dbReference>
<dbReference type="InterPro" id="IPR002197">
    <property type="entry name" value="HTH_Fis"/>
</dbReference>
<name>F2NA51_CORGP</name>
<dbReference type="GO" id="GO:0005524">
    <property type="term" value="F:ATP binding"/>
    <property type="evidence" value="ECO:0007669"/>
    <property type="project" value="UniProtKB-KW"/>
</dbReference>
<reference evidence="5" key="1">
    <citation type="journal article" date="2013" name="Stand. Genomic Sci.">
        <title>Complete genome sequence of Coriobacterium glomerans type strain (PW2(T)) from the midgut of Pyrrhocoris apterus L. (red soldier bug).</title>
        <authorList>
            <person name="Stackebrandt E."/>
            <person name="Zeytun A."/>
            <person name="Lapidus A."/>
            <person name="Nolan M."/>
            <person name="Lucas S."/>
            <person name="Hammon N."/>
            <person name="Deshpande S."/>
            <person name="Cheng J.F."/>
            <person name="Tapia R."/>
            <person name="Goodwin L.A."/>
            <person name="Pitluck S."/>
            <person name="Liolios K."/>
            <person name="Pagani I."/>
            <person name="Ivanova N."/>
            <person name="Mavromatis K."/>
            <person name="Mikhailova N."/>
            <person name="Huntemann M."/>
            <person name="Pati A."/>
            <person name="Chen A."/>
            <person name="Palaniappan K."/>
            <person name="Chang Y.J."/>
            <person name="Land M."/>
            <person name="Hauser L."/>
            <person name="Rohde M."/>
            <person name="Pukall R."/>
            <person name="Goker M."/>
            <person name="Detter J.C."/>
            <person name="Woyke T."/>
            <person name="Bristow J."/>
            <person name="Eisen J.A."/>
            <person name="Markowitz V."/>
            <person name="Hugenholtz P."/>
            <person name="Kyrpides N.C."/>
            <person name="Klenk H.P."/>
        </authorList>
    </citation>
    <scope>NUCLEOTIDE SEQUENCE</scope>
    <source>
        <strain evidence="5">ATCC 49209 / DSM 20642 / JCM 10262 / PW2</strain>
    </source>
</reference>
<dbReference type="InterPro" id="IPR027417">
    <property type="entry name" value="P-loop_NTPase"/>
</dbReference>
<dbReference type="Gene3D" id="3.40.50.10660">
    <property type="entry name" value="PrpR receptor domain-like"/>
    <property type="match status" value="1"/>
</dbReference>
<dbReference type="SUPFAM" id="SSF46689">
    <property type="entry name" value="Homeodomain-like"/>
    <property type="match status" value="1"/>
</dbReference>
<dbReference type="KEGG" id="cgo:Corgl_0324"/>
<keyword evidence="5" id="KW-1185">Reference proteome</keyword>
<evidence type="ECO:0000313" key="5">
    <source>
        <dbReference type="Proteomes" id="UP000006851"/>
    </source>
</evidence>
<dbReference type="GO" id="GO:0006355">
    <property type="term" value="P:regulation of DNA-templated transcription"/>
    <property type="evidence" value="ECO:0007669"/>
    <property type="project" value="InterPro"/>
</dbReference>
<keyword evidence="1" id="KW-0547">Nucleotide-binding</keyword>
<dbReference type="SUPFAM" id="SSF159800">
    <property type="entry name" value="PrpR receptor domain-like"/>
    <property type="match status" value="1"/>
</dbReference>
<proteinExistence type="predicted"/>
<evidence type="ECO:0000256" key="1">
    <source>
        <dbReference type="ARBA" id="ARBA00022741"/>
    </source>
</evidence>
<feature type="domain" description="Sigma-54 factor interaction" evidence="3">
    <location>
        <begin position="325"/>
        <end position="506"/>
    </location>
</feature>
<sequence>MNILAVAPYRELLPTMEEVAQQFPDACVTFTHGNLDEAFASALDFLHMDFDAVISRGGTAQVLEDEFSLPIISIELSAVDILMTLRDLETRGARIAAVGFESTLKNIPVAAEILGMAIDTFPIAFEDEIELALDDIAEGDYTLIVGDLVSRETAARRDMRVHLLRSGQDSVRGAFERAMLISSSTRRSLQTAHLLRDIIRNQGIRVAIYNTSGELAYTSLSEKEMPLLEDLARYAQQDAPPKRFIFRHDKTIFTVRALVQNTASERTVAFTITSQSVPGKDRFCGIEYRSPDDVDRMYHDSTYSLLGAGMELEPILRQAGADLRPVLLEGEAGSGKMQIARLLYLLSAYAGEPFIEVECDLLDDKSWEFLLRSYRSALYESGACIHFHGLHALAPARARELLGTIQRSLVADRSKLIFSASFDAKACTSEMARRFSEQLNCFGVAVPPLRRAHIPADAAERYLASLAHRDGRPAPTLDLDAATIVDAYHWPRNLFQFKQVLNWAYAAADEGIITAAAVREALNRDATARFATSTSTETGSMLDLLKPLSETTAEIARLVVESYGGNRTAAASTLGISRTTLWTMLKRSAAEAKR</sequence>
<dbReference type="GO" id="GO:0000156">
    <property type="term" value="F:phosphorelay response regulator activity"/>
    <property type="evidence" value="ECO:0007669"/>
    <property type="project" value="InterPro"/>
</dbReference>
<organism evidence="4 5">
    <name type="scientific">Coriobacterium glomerans (strain ATCC 49209 / DSM 20642 / JCM 10262 / PW2)</name>
    <dbReference type="NCBI Taxonomy" id="700015"/>
    <lineage>
        <taxon>Bacteria</taxon>
        <taxon>Bacillati</taxon>
        <taxon>Actinomycetota</taxon>
        <taxon>Coriobacteriia</taxon>
        <taxon>Coriobacteriales</taxon>
        <taxon>Coriobacteriaceae</taxon>
        <taxon>Coriobacterium</taxon>
    </lineage>
</organism>
<evidence type="ECO:0000259" key="3">
    <source>
        <dbReference type="PROSITE" id="PS50045"/>
    </source>
</evidence>
<dbReference type="HOGENOM" id="CLU_000445_8_5_11"/>
<dbReference type="Gene3D" id="3.40.50.2300">
    <property type="match status" value="1"/>
</dbReference>
<dbReference type="RefSeq" id="WP_013708188.1">
    <property type="nucleotide sequence ID" value="NC_015389.1"/>
</dbReference>
<dbReference type="Pfam" id="PF02954">
    <property type="entry name" value="HTH_8"/>
    <property type="match status" value="1"/>
</dbReference>
<keyword evidence="2" id="KW-0067">ATP-binding</keyword>
<dbReference type="GO" id="GO:0043565">
    <property type="term" value="F:sequence-specific DNA binding"/>
    <property type="evidence" value="ECO:0007669"/>
    <property type="project" value="InterPro"/>
</dbReference>
<gene>
    <name evidence="4" type="ordered locus">Corgl_0324</name>
</gene>
<dbReference type="Gene3D" id="1.10.8.60">
    <property type="match status" value="1"/>
</dbReference>
<accession>F2NA51</accession>
<dbReference type="InterPro" id="IPR009057">
    <property type="entry name" value="Homeodomain-like_sf"/>
</dbReference>
<protein>
    <submittedName>
        <fullName evidence="4">Sigma54 specific transcriptional regulator, Fis family</fullName>
    </submittedName>
</protein>
<evidence type="ECO:0000313" key="4">
    <source>
        <dbReference type="EMBL" id="AEB06445.1"/>
    </source>
</evidence>